<proteinExistence type="predicted"/>
<keyword evidence="2" id="KW-1185">Reference proteome</keyword>
<comment type="caution">
    <text evidence="1">The sequence shown here is derived from an EMBL/GenBank/DDBJ whole genome shotgun (WGS) entry which is preliminary data.</text>
</comment>
<dbReference type="EMBL" id="SZVP01000005">
    <property type="protein sequence ID" value="TMM45624.1"/>
    <property type="molecule type" value="Genomic_DNA"/>
</dbReference>
<sequence>MKSSIPLQYVKSLTYEVSYLSVIFKNEWCQEDISVLTTLLFHNINVISIQEKIIGADRENIRFSWENYAFVLSFDCYSQSCWIEGQDDTSTAQLKVLCSVIKNHE</sequence>
<evidence type="ECO:0000313" key="2">
    <source>
        <dbReference type="Proteomes" id="UP000307702"/>
    </source>
</evidence>
<name>A0A8H2JLU8_9GAMM</name>
<dbReference type="AlphaFoldDB" id="A0A8H2JLU8"/>
<gene>
    <name evidence="1" type="ORF">FCS21_07310</name>
</gene>
<protein>
    <submittedName>
        <fullName evidence="1">DUF3630 family protein</fullName>
    </submittedName>
</protein>
<dbReference type="Pfam" id="PF12305">
    <property type="entry name" value="DUF3630"/>
    <property type="match status" value="1"/>
</dbReference>
<dbReference type="InterPro" id="IPR022080">
    <property type="entry name" value="DUF3630"/>
</dbReference>
<dbReference type="RefSeq" id="WP_138621941.1">
    <property type="nucleotide sequence ID" value="NZ_SZVP01000005.1"/>
</dbReference>
<accession>A0A8H2JLU8</accession>
<dbReference type="Proteomes" id="UP000307702">
    <property type="component" value="Unassembled WGS sequence"/>
</dbReference>
<organism evidence="1 2">
    <name type="scientific">Colwellia ponticola</name>
    <dbReference type="NCBI Taxonomy" id="2304625"/>
    <lineage>
        <taxon>Bacteria</taxon>
        <taxon>Pseudomonadati</taxon>
        <taxon>Pseudomonadota</taxon>
        <taxon>Gammaproteobacteria</taxon>
        <taxon>Alteromonadales</taxon>
        <taxon>Colwelliaceae</taxon>
        <taxon>Colwellia</taxon>
    </lineage>
</organism>
<evidence type="ECO:0000313" key="1">
    <source>
        <dbReference type="EMBL" id="TMM45624.1"/>
    </source>
</evidence>
<reference evidence="1 2" key="1">
    <citation type="submission" date="2019-05" db="EMBL/GenBank/DDBJ databases">
        <title>Colwellia ponticola sp. nov., isolated from seawater.</title>
        <authorList>
            <person name="Yoon J.-H."/>
        </authorList>
    </citation>
    <scope>NUCLEOTIDE SEQUENCE [LARGE SCALE GENOMIC DNA]</scope>
    <source>
        <strain evidence="1 2">OISW-25</strain>
    </source>
</reference>
<dbReference type="OrthoDB" id="6389032at2"/>